<organism evidence="6 7">
    <name type="scientific">Dongia rigui</name>
    <dbReference type="NCBI Taxonomy" id="940149"/>
    <lineage>
        <taxon>Bacteria</taxon>
        <taxon>Pseudomonadati</taxon>
        <taxon>Pseudomonadota</taxon>
        <taxon>Alphaproteobacteria</taxon>
        <taxon>Rhodospirillales</taxon>
        <taxon>Dongiaceae</taxon>
        <taxon>Dongia</taxon>
    </lineage>
</organism>
<feature type="domain" description="HTH lysR-type" evidence="5">
    <location>
        <begin position="6"/>
        <end position="63"/>
    </location>
</feature>
<gene>
    <name evidence="6" type="ORF">SMD31_03020</name>
</gene>
<keyword evidence="3" id="KW-0238">DNA-binding</keyword>
<sequence>MQLTNLDMDVLRSFVTGTDLGSFAKAAERLGRSQSAISLQLKKLEEQVGESLLRKEGRGLALTAPGEILLSYARRLLELNDEAIAATRGVAVEGWVRLGLVQDFAESWLPRLLGRFARAHPQIKVDVRVERGVHLAEAVEKGELDLALCWGNYPSPRRSKIGEVPLRWVGAADFELRAGEPVPLLAFKQPCTFRTRAIEALDAAGMPWRIAFNSPSLAGLYAAVEAGLGVTPRTAEGIPSRLKMLDETSGLPPMAPPIDLYLHVGEETPSAATQRLREALMETLESSLVSIGHATKERN</sequence>
<dbReference type="SUPFAM" id="SSF53850">
    <property type="entry name" value="Periplasmic binding protein-like II"/>
    <property type="match status" value="1"/>
</dbReference>
<proteinExistence type="inferred from homology"/>
<dbReference type="Proteomes" id="UP001271769">
    <property type="component" value="Unassembled WGS sequence"/>
</dbReference>
<dbReference type="PROSITE" id="PS50931">
    <property type="entry name" value="HTH_LYSR"/>
    <property type="match status" value="1"/>
</dbReference>
<evidence type="ECO:0000259" key="5">
    <source>
        <dbReference type="PROSITE" id="PS50931"/>
    </source>
</evidence>
<name>A0ABU5DU86_9PROT</name>
<dbReference type="PANTHER" id="PTHR30579:SF7">
    <property type="entry name" value="HTH-TYPE TRANSCRIPTIONAL REGULATOR LRHA-RELATED"/>
    <property type="match status" value="1"/>
</dbReference>
<evidence type="ECO:0000313" key="6">
    <source>
        <dbReference type="EMBL" id="MDY0870872.1"/>
    </source>
</evidence>
<accession>A0ABU5DU86</accession>
<evidence type="ECO:0000256" key="4">
    <source>
        <dbReference type="ARBA" id="ARBA00023163"/>
    </source>
</evidence>
<dbReference type="Gene3D" id="3.40.190.10">
    <property type="entry name" value="Periplasmic binding protein-like II"/>
    <property type="match status" value="2"/>
</dbReference>
<evidence type="ECO:0000256" key="2">
    <source>
        <dbReference type="ARBA" id="ARBA00023015"/>
    </source>
</evidence>
<keyword evidence="7" id="KW-1185">Reference proteome</keyword>
<dbReference type="EMBL" id="JAXCLX010000001">
    <property type="protein sequence ID" value="MDY0870872.1"/>
    <property type="molecule type" value="Genomic_DNA"/>
</dbReference>
<dbReference type="Pfam" id="PF00126">
    <property type="entry name" value="HTH_1"/>
    <property type="match status" value="1"/>
</dbReference>
<dbReference type="InterPro" id="IPR005119">
    <property type="entry name" value="LysR_subst-bd"/>
</dbReference>
<dbReference type="Pfam" id="PF03466">
    <property type="entry name" value="LysR_substrate"/>
    <property type="match status" value="1"/>
</dbReference>
<comment type="caution">
    <text evidence="6">The sequence shown here is derived from an EMBL/GenBank/DDBJ whole genome shotgun (WGS) entry which is preliminary data.</text>
</comment>
<dbReference type="InterPro" id="IPR000847">
    <property type="entry name" value="LysR_HTH_N"/>
</dbReference>
<dbReference type="SUPFAM" id="SSF46785">
    <property type="entry name" value="Winged helix' DNA-binding domain"/>
    <property type="match status" value="1"/>
</dbReference>
<reference evidence="6 7" key="1">
    <citation type="journal article" date="2013" name="Antonie Van Leeuwenhoek">
        <title>Dongia rigui sp. nov., isolated from freshwater of a large wetland in Korea.</title>
        <authorList>
            <person name="Baik K.S."/>
            <person name="Hwang Y.M."/>
            <person name="Choi J.S."/>
            <person name="Kwon J."/>
            <person name="Seong C.N."/>
        </authorList>
    </citation>
    <scope>NUCLEOTIDE SEQUENCE [LARGE SCALE GENOMIC DNA]</scope>
    <source>
        <strain evidence="6 7">04SU4-P</strain>
    </source>
</reference>
<dbReference type="Gene3D" id="1.10.10.10">
    <property type="entry name" value="Winged helix-like DNA-binding domain superfamily/Winged helix DNA-binding domain"/>
    <property type="match status" value="1"/>
</dbReference>
<dbReference type="InterPro" id="IPR036390">
    <property type="entry name" value="WH_DNA-bd_sf"/>
</dbReference>
<dbReference type="RefSeq" id="WP_320499239.1">
    <property type="nucleotide sequence ID" value="NZ_JAXCLX010000001.1"/>
</dbReference>
<evidence type="ECO:0000256" key="3">
    <source>
        <dbReference type="ARBA" id="ARBA00023125"/>
    </source>
</evidence>
<keyword evidence="2" id="KW-0805">Transcription regulation</keyword>
<dbReference type="PRINTS" id="PR00039">
    <property type="entry name" value="HTHLYSR"/>
</dbReference>
<dbReference type="InterPro" id="IPR036388">
    <property type="entry name" value="WH-like_DNA-bd_sf"/>
</dbReference>
<protein>
    <submittedName>
        <fullName evidence="6">LysR substrate-binding domain-containing protein</fullName>
    </submittedName>
</protein>
<evidence type="ECO:0000313" key="7">
    <source>
        <dbReference type="Proteomes" id="UP001271769"/>
    </source>
</evidence>
<keyword evidence="4" id="KW-0804">Transcription</keyword>
<comment type="similarity">
    <text evidence="1">Belongs to the LysR transcriptional regulatory family.</text>
</comment>
<evidence type="ECO:0000256" key="1">
    <source>
        <dbReference type="ARBA" id="ARBA00009437"/>
    </source>
</evidence>
<dbReference type="InterPro" id="IPR050176">
    <property type="entry name" value="LTTR"/>
</dbReference>
<dbReference type="PANTHER" id="PTHR30579">
    <property type="entry name" value="TRANSCRIPTIONAL REGULATOR"/>
    <property type="match status" value="1"/>
</dbReference>